<keyword evidence="4" id="KW-0813">Transport</keyword>
<evidence type="ECO:0000313" key="20">
    <source>
        <dbReference type="EMBL" id="CCA70233.1"/>
    </source>
</evidence>
<dbReference type="InterPro" id="IPR025654">
    <property type="entry name" value="PEX2/10"/>
</dbReference>
<evidence type="ECO:0000256" key="15">
    <source>
        <dbReference type="ARBA" id="ARBA00032511"/>
    </source>
</evidence>
<dbReference type="HOGENOM" id="CLU_024591_0_0_1"/>
<dbReference type="OMA" id="WHGLMEL"/>
<dbReference type="PROSITE" id="PS00518">
    <property type="entry name" value="ZF_RING_1"/>
    <property type="match status" value="1"/>
</dbReference>
<dbReference type="GO" id="GO:0016567">
    <property type="term" value="P:protein ubiquitination"/>
    <property type="evidence" value="ECO:0007669"/>
    <property type="project" value="UniProtKB-ARBA"/>
</dbReference>
<evidence type="ECO:0000256" key="12">
    <source>
        <dbReference type="ARBA" id="ARBA00022989"/>
    </source>
</evidence>
<feature type="compositionally biased region" description="Basic and acidic residues" evidence="18">
    <location>
        <begin position="388"/>
        <end position="397"/>
    </location>
</feature>
<evidence type="ECO:0000256" key="3">
    <source>
        <dbReference type="ARBA" id="ARBA00008704"/>
    </source>
</evidence>
<dbReference type="GO" id="GO:0016562">
    <property type="term" value="P:protein import into peroxisome matrix, receptor recycling"/>
    <property type="evidence" value="ECO:0007669"/>
    <property type="project" value="UniProtKB-ARBA"/>
</dbReference>
<dbReference type="EMBL" id="CAFZ01000076">
    <property type="protein sequence ID" value="CCA70233.1"/>
    <property type="molecule type" value="Genomic_DNA"/>
</dbReference>
<dbReference type="PANTHER" id="PTHR48178:SF1">
    <property type="entry name" value="PEROXISOME BIOGENESIS FACTOR 2"/>
    <property type="match status" value="1"/>
</dbReference>
<keyword evidence="14" id="KW-0576">Peroxisome</keyword>
<dbReference type="InterPro" id="IPR006845">
    <property type="entry name" value="Pex_N"/>
</dbReference>
<dbReference type="PANTHER" id="PTHR48178">
    <property type="entry name" value="PEROXISOME BIOGENESIS FACTOR 2"/>
    <property type="match status" value="1"/>
</dbReference>
<dbReference type="GO" id="GO:0008270">
    <property type="term" value="F:zinc ion binding"/>
    <property type="evidence" value="ECO:0007669"/>
    <property type="project" value="UniProtKB-KW"/>
</dbReference>
<dbReference type="InterPro" id="IPR001841">
    <property type="entry name" value="Znf_RING"/>
</dbReference>
<dbReference type="Proteomes" id="UP000007148">
    <property type="component" value="Unassembled WGS sequence"/>
</dbReference>
<dbReference type="eggNOG" id="KOG2879">
    <property type="taxonomic scope" value="Eukaryota"/>
</dbReference>
<dbReference type="EC" id="2.3.2.36" evidence="17"/>
<dbReference type="SUPFAM" id="SSF57850">
    <property type="entry name" value="RING/U-box"/>
    <property type="match status" value="1"/>
</dbReference>
<comment type="catalytic activity">
    <reaction evidence="16">
        <text>[E2 ubiquitin-conjugating enzyme]-S-ubiquitinyl-L-cysteine + [acceptor protein]-L-cysteine = [E2 ubiquitin-conjugating enzyme]-L-cysteine + [acceptor protein]-S-ubiquitinyl-L-cysteine.</text>
        <dbReference type="EC" id="2.3.2.36"/>
    </reaction>
</comment>
<evidence type="ECO:0000256" key="17">
    <source>
        <dbReference type="ARBA" id="ARBA00034523"/>
    </source>
</evidence>
<dbReference type="Pfam" id="PF04757">
    <property type="entry name" value="Pex2_Pex12"/>
    <property type="match status" value="1"/>
</dbReference>
<dbReference type="OrthoDB" id="1701437at2759"/>
<feature type="region of interest" description="Disordered" evidence="18">
    <location>
        <begin position="388"/>
        <end position="408"/>
    </location>
</feature>
<dbReference type="InParanoid" id="G4TG05"/>
<keyword evidence="11" id="KW-0653">Protein transport</keyword>
<evidence type="ECO:0000256" key="14">
    <source>
        <dbReference type="ARBA" id="ARBA00023140"/>
    </source>
</evidence>
<comment type="pathway">
    <text evidence="2">Protein modification; protein ubiquitination.</text>
</comment>
<evidence type="ECO:0000256" key="4">
    <source>
        <dbReference type="ARBA" id="ARBA00022448"/>
    </source>
</evidence>
<evidence type="ECO:0000256" key="16">
    <source>
        <dbReference type="ARBA" id="ARBA00034438"/>
    </source>
</evidence>
<evidence type="ECO:0000256" key="9">
    <source>
        <dbReference type="ARBA" id="ARBA00022786"/>
    </source>
</evidence>
<keyword evidence="12" id="KW-1133">Transmembrane helix</keyword>
<dbReference type="SMART" id="SM00184">
    <property type="entry name" value="RING"/>
    <property type="match status" value="1"/>
</dbReference>
<dbReference type="GO" id="GO:0005778">
    <property type="term" value="C:peroxisomal membrane"/>
    <property type="evidence" value="ECO:0007669"/>
    <property type="project" value="UniProtKB-SubCell"/>
</dbReference>
<protein>
    <recommendedName>
        <fullName evidence="17">RING-type E3 ubiquitin transferase (cysteine targeting)</fullName>
        <ecNumber evidence="17">2.3.2.36</ecNumber>
    </recommendedName>
    <alternativeName>
        <fullName evidence="15">Peroxin-2</fullName>
    </alternativeName>
</protein>
<accession>G4TG05</accession>
<dbReference type="STRING" id="1109443.G4TG05"/>
<evidence type="ECO:0000256" key="5">
    <source>
        <dbReference type="ARBA" id="ARBA00022679"/>
    </source>
</evidence>
<keyword evidence="10" id="KW-0862">Zinc</keyword>
<comment type="caution">
    <text evidence="20">The sequence shown here is derived from an EMBL/GenBank/DDBJ whole genome shotgun (WGS) entry which is preliminary data.</text>
</comment>
<evidence type="ECO:0000256" key="10">
    <source>
        <dbReference type="ARBA" id="ARBA00022833"/>
    </source>
</evidence>
<evidence type="ECO:0000256" key="1">
    <source>
        <dbReference type="ARBA" id="ARBA00004585"/>
    </source>
</evidence>
<dbReference type="AlphaFoldDB" id="G4TG05"/>
<comment type="subcellular location">
    <subcellularLocation>
        <location evidence="1">Peroxisome membrane</location>
        <topology evidence="1">Multi-pass membrane protein</topology>
    </subcellularLocation>
</comment>
<evidence type="ECO:0000256" key="2">
    <source>
        <dbReference type="ARBA" id="ARBA00004906"/>
    </source>
</evidence>
<dbReference type="GO" id="GO:0061630">
    <property type="term" value="F:ubiquitin protein ligase activity"/>
    <property type="evidence" value="ECO:0007669"/>
    <property type="project" value="UniProtKB-EC"/>
</dbReference>
<sequence>MAYPAFWQQTWDNAQLQLRSLQASLGALPVLPSHTQRVGQVDAELLDHELLQILKEPLLKAFSLIKSGWELAAEPELSLILQLLLYKYSIWDTGATYGAKLQNLRYKCRRQVPRRTKLARLPARTLWLHGFVTVVLPYIDKRFRSYALSNAWPDAPSFDKRRKIWELALKMESTHATLGLLSFIAFLWNGRYRTITDRILGLQLSPSSSHLNRNVSYEFMNRQMVWHAFTEFLLFLLPIINTRTLRRRISRFLSGLDWRVIVPSSLIPDRLAAKGDRPQSYVRQGPYYRLPETDCAICAEDASIDLSSLAESNSSRSSTYMQTLSGSQHAISYPIHTPYRASCGHVYCYICIGDRLLRAADEGEKYWECLRCEEQVYQATRWEPSERLGRRPARQNDDGNSVESRGVGVAAGRRWDSLVSSSASRLGHGYGTSELDDSELSAMDLDSVSSIGLRTFSGSEDLSE</sequence>
<keyword evidence="13" id="KW-0472">Membrane</keyword>
<dbReference type="InterPro" id="IPR017907">
    <property type="entry name" value="Znf_RING_CS"/>
</dbReference>
<keyword evidence="21" id="KW-1185">Reference proteome</keyword>
<evidence type="ECO:0000256" key="7">
    <source>
        <dbReference type="ARBA" id="ARBA00022723"/>
    </source>
</evidence>
<keyword evidence="8" id="KW-0863">Zinc-finger</keyword>
<feature type="domain" description="RING-type" evidence="19">
    <location>
        <begin position="295"/>
        <end position="372"/>
    </location>
</feature>
<evidence type="ECO:0000259" key="19">
    <source>
        <dbReference type="SMART" id="SM00184"/>
    </source>
</evidence>
<keyword evidence="7" id="KW-0479">Metal-binding</keyword>
<evidence type="ECO:0000256" key="6">
    <source>
        <dbReference type="ARBA" id="ARBA00022692"/>
    </source>
</evidence>
<keyword evidence="6" id="KW-0812">Transmembrane</keyword>
<evidence type="ECO:0000256" key="18">
    <source>
        <dbReference type="SAM" id="MobiDB-lite"/>
    </source>
</evidence>
<evidence type="ECO:0000256" key="11">
    <source>
        <dbReference type="ARBA" id="ARBA00022927"/>
    </source>
</evidence>
<proteinExistence type="inferred from homology"/>
<keyword evidence="5" id="KW-0808">Transferase</keyword>
<gene>
    <name evidence="20" type="ORF">PIIN_04172</name>
</gene>
<evidence type="ECO:0000256" key="8">
    <source>
        <dbReference type="ARBA" id="ARBA00022771"/>
    </source>
</evidence>
<reference evidence="20 21" key="1">
    <citation type="journal article" date="2011" name="PLoS Pathog.">
        <title>Endophytic Life Strategies Decoded by Genome and Transcriptome Analyses of the Mutualistic Root Symbiont Piriformospora indica.</title>
        <authorList>
            <person name="Zuccaro A."/>
            <person name="Lahrmann U."/>
            <person name="Guldener U."/>
            <person name="Langen G."/>
            <person name="Pfiffi S."/>
            <person name="Biedenkopf D."/>
            <person name="Wong P."/>
            <person name="Samans B."/>
            <person name="Grimm C."/>
            <person name="Basiewicz M."/>
            <person name="Murat C."/>
            <person name="Martin F."/>
            <person name="Kogel K.H."/>
        </authorList>
    </citation>
    <scope>NUCLEOTIDE SEQUENCE [LARGE SCALE GENOMIC DNA]</scope>
    <source>
        <strain evidence="20 21">DSM 11827</strain>
    </source>
</reference>
<evidence type="ECO:0000256" key="13">
    <source>
        <dbReference type="ARBA" id="ARBA00023136"/>
    </source>
</evidence>
<evidence type="ECO:0000313" key="21">
    <source>
        <dbReference type="Proteomes" id="UP000007148"/>
    </source>
</evidence>
<comment type="similarity">
    <text evidence="3">Belongs to the pex2/pex10/pex12 family.</text>
</comment>
<organism evidence="20 21">
    <name type="scientific">Serendipita indica (strain DSM 11827)</name>
    <name type="common">Root endophyte fungus</name>
    <name type="synonym">Piriformospora indica</name>
    <dbReference type="NCBI Taxonomy" id="1109443"/>
    <lineage>
        <taxon>Eukaryota</taxon>
        <taxon>Fungi</taxon>
        <taxon>Dikarya</taxon>
        <taxon>Basidiomycota</taxon>
        <taxon>Agaricomycotina</taxon>
        <taxon>Agaricomycetes</taxon>
        <taxon>Sebacinales</taxon>
        <taxon>Serendipitaceae</taxon>
        <taxon>Serendipita</taxon>
    </lineage>
</organism>
<keyword evidence="9" id="KW-0833">Ubl conjugation pathway</keyword>
<name>G4TG05_SERID</name>